<evidence type="ECO:0000256" key="8">
    <source>
        <dbReference type="ARBA" id="ARBA00022824"/>
    </source>
</evidence>
<name>A0A9J6DM42_RHIMP</name>
<evidence type="ECO:0000256" key="20">
    <source>
        <dbReference type="SAM" id="MobiDB-lite"/>
    </source>
</evidence>
<evidence type="ECO:0000256" key="18">
    <source>
        <dbReference type="ARBA" id="ARBA00042403"/>
    </source>
</evidence>
<reference evidence="22" key="2">
    <citation type="submission" date="2021-09" db="EMBL/GenBank/DDBJ databases">
        <authorList>
            <person name="Jia N."/>
            <person name="Wang J."/>
            <person name="Shi W."/>
            <person name="Du L."/>
            <person name="Sun Y."/>
            <person name="Zhan W."/>
            <person name="Jiang J."/>
            <person name="Wang Q."/>
            <person name="Zhang B."/>
            <person name="Ji P."/>
            <person name="Sakyi L.B."/>
            <person name="Cui X."/>
            <person name="Yuan T."/>
            <person name="Jiang B."/>
            <person name="Yang W."/>
            <person name="Lam T.T.-Y."/>
            <person name="Chang Q."/>
            <person name="Ding S."/>
            <person name="Wang X."/>
            <person name="Zhu J."/>
            <person name="Ruan X."/>
            <person name="Zhao L."/>
            <person name="Wei J."/>
            <person name="Que T."/>
            <person name="Du C."/>
            <person name="Cheng J."/>
            <person name="Dai P."/>
            <person name="Han X."/>
            <person name="Huang E."/>
            <person name="Gao Y."/>
            <person name="Liu J."/>
            <person name="Shao H."/>
            <person name="Ye R."/>
            <person name="Li L."/>
            <person name="Wei W."/>
            <person name="Wang X."/>
            <person name="Wang C."/>
            <person name="Huo Q."/>
            <person name="Li W."/>
            <person name="Guo W."/>
            <person name="Chen H."/>
            <person name="Chen S."/>
            <person name="Zhou L."/>
            <person name="Zhou L."/>
            <person name="Ni X."/>
            <person name="Tian J."/>
            <person name="Zhou Y."/>
            <person name="Sheng Y."/>
            <person name="Liu T."/>
            <person name="Pan Y."/>
            <person name="Xia L."/>
            <person name="Li J."/>
            <person name="Zhao F."/>
            <person name="Cao W."/>
        </authorList>
    </citation>
    <scope>NUCLEOTIDE SEQUENCE</scope>
    <source>
        <strain evidence="22">Rmic-2018</strain>
        <tissue evidence="22">Larvae</tissue>
    </source>
</reference>
<dbReference type="VEuPathDB" id="VectorBase:LOC119170626"/>
<keyword evidence="11" id="KW-1015">Disulfide bond</keyword>
<comment type="function">
    <text evidence="14">Protein C is a vitamin K-dependent serine protease that regulates blood coagulation by inactivating factors Va and VIIIa in the presence of calcium ions and phospholipids. Exerts a protective effect on the endothelial cell barrier function.</text>
</comment>
<comment type="subcellular location">
    <subcellularLocation>
        <location evidence="1">Endoplasmic reticulum</location>
    </subcellularLocation>
    <subcellularLocation>
        <location evidence="2">Golgi apparatus</location>
    </subcellularLocation>
    <subcellularLocation>
        <location evidence="3">Secreted</location>
    </subcellularLocation>
</comment>
<dbReference type="GO" id="GO:0007599">
    <property type="term" value="P:hemostasis"/>
    <property type="evidence" value="ECO:0007669"/>
    <property type="project" value="UniProtKB-KW"/>
</dbReference>
<keyword evidence="4" id="KW-0964">Secreted</keyword>
<organism evidence="22 23">
    <name type="scientific">Rhipicephalus microplus</name>
    <name type="common">Cattle tick</name>
    <name type="synonym">Boophilus microplus</name>
    <dbReference type="NCBI Taxonomy" id="6941"/>
    <lineage>
        <taxon>Eukaryota</taxon>
        <taxon>Metazoa</taxon>
        <taxon>Ecdysozoa</taxon>
        <taxon>Arthropoda</taxon>
        <taxon>Chelicerata</taxon>
        <taxon>Arachnida</taxon>
        <taxon>Acari</taxon>
        <taxon>Parasitiformes</taxon>
        <taxon>Ixodida</taxon>
        <taxon>Ixodoidea</taxon>
        <taxon>Ixodidae</taxon>
        <taxon>Rhipicephalinae</taxon>
        <taxon>Rhipicephalus</taxon>
        <taxon>Boophilus</taxon>
    </lineage>
</organism>
<feature type="region of interest" description="Disordered" evidence="20">
    <location>
        <begin position="22"/>
        <end position="48"/>
    </location>
</feature>
<dbReference type="Gene3D" id="2.40.10.10">
    <property type="entry name" value="Trypsin-like serine proteases"/>
    <property type="match status" value="2"/>
</dbReference>
<comment type="caution">
    <text evidence="22">The sequence shown here is derived from an EMBL/GenBank/DDBJ whole genome shotgun (WGS) entry which is preliminary data.</text>
</comment>
<evidence type="ECO:0000313" key="23">
    <source>
        <dbReference type="Proteomes" id="UP000821866"/>
    </source>
</evidence>
<evidence type="ECO:0000256" key="17">
    <source>
        <dbReference type="ARBA" id="ARBA00041306"/>
    </source>
</evidence>
<feature type="domain" description="Peptidase S1" evidence="21">
    <location>
        <begin position="107"/>
        <end position="479"/>
    </location>
</feature>
<dbReference type="PANTHER" id="PTHR24252">
    <property type="entry name" value="ACROSIN-RELATED"/>
    <property type="match status" value="1"/>
</dbReference>
<dbReference type="InterPro" id="IPR001314">
    <property type="entry name" value="Peptidase_S1A"/>
</dbReference>
<evidence type="ECO:0000259" key="21">
    <source>
        <dbReference type="PROSITE" id="PS50240"/>
    </source>
</evidence>
<feature type="compositionally biased region" description="Polar residues" evidence="20">
    <location>
        <begin position="22"/>
        <end position="34"/>
    </location>
</feature>
<evidence type="ECO:0000256" key="11">
    <source>
        <dbReference type="ARBA" id="ARBA00023157"/>
    </source>
</evidence>
<keyword evidence="10" id="KW-0333">Golgi apparatus</keyword>
<reference evidence="22" key="1">
    <citation type="journal article" date="2020" name="Cell">
        <title>Large-Scale Comparative Analyses of Tick Genomes Elucidate Their Genetic Diversity and Vector Capacities.</title>
        <authorList>
            <consortium name="Tick Genome and Microbiome Consortium (TIGMIC)"/>
            <person name="Jia N."/>
            <person name="Wang J."/>
            <person name="Shi W."/>
            <person name="Du L."/>
            <person name="Sun Y."/>
            <person name="Zhan W."/>
            <person name="Jiang J.F."/>
            <person name="Wang Q."/>
            <person name="Zhang B."/>
            <person name="Ji P."/>
            <person name="Bell-Sakyi L."/>
            <person name="Cui X.M."/>
            <person name="Yuan T.T."/>
            <person name="Jiang B.G."/>
            <person name="Yang W.F."/>
            <person name="Lam T.T."/>
            <person name="Chang Q.C."/>
            <person name="Ding S.J."/>
            <person name="Wang X.J."/>
            <person name="Zhu J.G."/>
            <person name="Ruan X.D."/>
            <person name="Zhao L."/>
            <person name="Wei J.T."/>
            <person name="Ye R.Z."/>
            <person name="Que T.C."/>
            <person name="Du C.H."/>
            <person name="Zhou Y.H."/>
            <person name="Cheng J.X."/>
            <person name="Dai P.F."/>
            <person name="Guo W.B."/>
            <person name="Han X.H."/>
            <person name="Huang E.J."/>
            <person name="Li L.F."/>
            <person name="Wei W."/>
            <person name="Gao Y.C."/>
            <person name="Liu J.Z."/>
            <person name="Shao H.Z."/>
            <person name="Wang X."/>
            <person name="Wang C.C."/>
            <person name="Yang T.C."/>
            <person name="Huo Q.B."/>
            <person name="Li W."/>
            <person name="Chen H.Y."/>
            <person name="Chen S.E."/>
            <person name="Zhou L.G."/>
            <person name="Ni X.B."/>
            <person name="Tian J.H."/>
            <person name="Sheng Y."/>
            <person name="Liu T."/>
            <person name="Pan Y.S."/>
            <person name="Xia L.Y."/>
            <person name="Li J."/>
            <person name="Zhao F."/>
            <person name="Cao W.C."/>
        </authorList>
    </citation>
    <scope>NUCLEOTIDE SEQUENCE</scope>
    <source>
        <strain evidence="22">Rmic-2018</strain>
    </source>
</reference>
<keyword evidence="8" id="KW-0256">Endoplasmic reticulum</keyword>
<evidence type="ECO:0000256" key="10">
    <source>
        <dbReference type="ARBA" id="ARBA00023034"/>
    </source>
</evidence>
<evidence type="ECO:0000256" key="16">
    <source>
        <dbReference type="ARBA" id="ARBA00040219"/>
    </source>
</evidence>
<evidence type="ECO:0000256" key="6">
    <source>
        <dbReference type="ARBA" id="ARBA00022696"/>
    </source>
</evidence>
<proteinExistence type="predicted"/>
<evidence type="ECO:0000313" key="22">
    <source>
        <dbReference type="EMBL" id="KAH8022998.1"/>
    </source>
</evidence>
<dbReference type="AlphaFoldDB" id="A0A9J6DM42"/>
<accession>A0A9J6DM42</accession>
<evidence type="ECO:0000256" key="4">
    <source>
        <dbReference type="ARBA" id="ARBA00022525"/>
    </source>
</evidence>
<dbReference type="GO" id="GO:0005794">
    <property type="term" value="C:Golgi apparatus"/>
    <property type="evidence" value="ECO:0007669"/>
    <property type="project" value="UniProtKB-SubCell"/>
</dbReference>
<gene>
    <name evidence="22" type="ORF">HPB51_009602</name>
</gene>
<evidence type="ECO:0000256" key="14">
    <source>
        <dbReference type="ARBA" id="ARBA00037553"/>
    </source>
</evidence>
<dbReference type="CDD" id="cd00190">
    <property type="entry name" value="Tryp_SPc"/>
    <property type="match status" value="1"/>
</dbReference>
<evidence type="ECO:0000256" key="15">
    <source>
        <dbReference type="ARBA" id="ARBA00038995"/>
    </source>
</evidence>
<sequence length="532" mass="57894">MSCFKHGYLTFTRNEVSNSSAALSRSTYGPQKRQTFGAHARTPARRSGSYARGARQALKRQAGAVIDAFSVMWAAPVLLIAAAAATADASNDSEVQCGVPRDIQSRIVGGSRARLGEAPWQVSSIRRHPKFGTDGANHDIALLKLVEPFDFVGSDGYVAPVCLPDKYHRMEGSVTITGWGKTRESGKISQDLHVVTVPVGSDLFCTYQYSQLITLSSLYDRRIMFCARALLGGRGSCKGAKNVESAKLTSIYCKQHRKGLLEDGMHCTKNSHGWYVICKISPSREAGDYSIYAGVHKLSLDNAQKQVRQGLKRFAHKGFRLRTFRNDIGLLKLDSPVDIAGSEGYINTVCLPPKGFKIKDDIVIAGWGTTRESGFTSDVLQAVSVPSVGDRSCYYRYLSFWSLIFGGNIHYDSMFCAGERRGGKDSCQGDSGGPAVQYVDGQAVLVGIVSWGEGCARAGKPGVYTEVSYFLDWIREQMASSPDEEEKKPSTSAPTRTSENTETSGNAQTRTSENTETRSSDAGTAEPRSTEP</sequence>
<evidence type="ECO:0000256" key="19">
    <source>
        <dbReference type="ARBA" id="ARBA00042906"/>
    </source>
</evidence>
<evidence type="ECO:0000256" key="9">
    <source>
        <dbReference type="ARBA" id="ARBA00022825"/>
    </source>
</evidence>
<protein>
    <recommendedName>
        <fullName evidence="16">Vitamin K-dependent protein C</fullName>
        <ecNumber evidence="15">3.4.21.69</ecNumber>
    </recommendedName>
    <alternativeName>
        <fullName evidence="19">Anticoagulant protein C</fullName>
    </alternativeName>
    <alternativeName>
        <fullName evidence="17">Autoprothrombin IIA</fullName>
    </alternativeName>
    <alternativeName>
        <fullName evidence="18">Blood coagulation factor XIV</fullName>
    </alternativeName>
</protein>
<evidence type="ECO:0000256" key="13">
    <source>
        <dbReference type="ARBA" id="ARBA00036045"/>
    </source>
</evidence>
<evidence type="ECO:0000256" key="3">
    <source>
        <dbReference type="ARBA" id="ARBA00004613"/>
    </source>
</evidence>
<keyword evidence="9" id="KW-0720">Serine protease</keyword>
<dbReference type="InterPro" id="IPR043504">
    <property type="entry name" value="Peptidase_S1_PA_chymotrypsin"/>
</dbReference>
<dbReference type="GO" id="GO:0006508">
    <property type="term" value="P:proteolysis"/>
    <property type="evidence" value="ECO:0007669"/>
    <property type="project" value="UniProtKB-KW"/>
</dbReference>
<dbReference type="Proteomes" id="UP000821866">
    <property type="component" value="Chromosome 6"/>
</dbReference>
<dbReference type="FunFam" id="2.40.10.10:FF:000011">
    <property type="entry name" value="Coagulation factor X"/>
    <property type="match status" value="1"/>
</dbReference>
<evidence type="ECO:0000256" key="12">
    <source>
        <dbReference type="ARBA" id="ARBA00023180"/>
    </source>
</evidence>
<dbReference type="EC" id="3.4.21.69" evidence="15"/>
<dbReference type="SMART" id="SM00020">
    <property type="entry name" value="Tryp_SPc"/>
    <property type="match status" value="1"/>
</dbReference>
<keyword evidence="6" id="KW-0356">Hemostasis</keyword>
<evidence type="ECO:0000256" key="1">
    <source>
        <dbReference type="ARBA" id="ARBA00004240"/>
    </source>
</evidence>
<dbReference type="GO" id="GO:0004252">
    <property type="term" value="F:serine-type endopeptidase activity"/>
    <property type="evidence" value="ECO:0007669"/>
    <property type="project" value="UniProtKB-EC"/>
</dbReference>
<dbReference type="GO" id="GO:0005783">
    <property type="term" value="C:endoplasmic reticulum"/>
    <property type="evidence" value="ECO:0007669"/>
    <property type="project" value="UniProtKB-SubCell"/>
</dbReference>
<keyword evidence="7" id="KW-0378">Hydrolase</keyword>
<keyword evidence="12" id="KW-0325">Glycoprotein</keyword>
<dbReference type="InterPro" id="IPR009003">
    <property type="entry name" value="Peptidase_S1_PA"/>
</dbReference>
<dbReference type="PROSITE" id="PS50240">
    <property type="entry name" value="TRYPSIN_DOM"/>
    <property type="match status" value="1"/>
</dbReference>
<dbReference type="SUPFAM" id="SSF50494">
    <property type="entry name" value="Trypsin-like serine proteases"/>
    <property type="match status" value="2"/>
</dbReference>
<comment type="catalytic activity">
    <reaction evidence="13">
        <text>Degradation of blood coagulation factors Va and VIIIa.</text>
        <dbReference type="EC" id="3.4.21.69"/>
    </reaction>
</comment>
<evidence type="ECO:0000256" key="7">
    <source>
        <dbReference type="ARBA" id="ARBA00022801"/>
    </source>
</evidence>
<dbReference type="GO" id="GO:0005576">
    <property type="term" value="C:extracellular region"/>
    <property type="evidence" value="ECO:0007669"/>
    <property type="project" value="UniProtKB-SubCell"/>
</dbReference>
<dbReference type="InterPro" id="IPR001254">
    <property type="entry name" value="Trypsin_dom"/>
</dbReference>
<keyword evidence="23" id="KW-1185">Reference proteome</keyword>
<feature type="region of interest" description="Disordered" evidence="20">
    <location>
        <begin position="479"/>
        <end position="532"/>
    </location>
</feature>
<evidence type="ECO:0000256" key="5">
    <source>
        <dbReference type="ARBA" id="ARBA00022670"/>
    </source>
</evidence>
<dbReference type="VEuPathDB" id="VectorBase:LOC119172783"/>
<feature type="compositionally biased region" description="Polar residues" evidence="20">
    <location>
        <begin position="490"/>
        <end position="508"/>
    </location>
</feature>
<dbReference type="Pfam" id="PF00089">
    <property type="entry name" value="Trypsin"/>
    <property type="match status" value="2"/>
</dbReference>
<evidence type="ECO:0000256" key="2">
    <source>
        <dbReference type="ARBA" id="ARBA00004555"/>
    </source>
</evidence>
<dbReference type="PANTHER" id="PTHR24252:SF7">
    <property type="entry name" value="HYALIN"/>
    <property type="match status" value="1"/>
</dbReference>
<keyword evidence="5" id="KW-0645">Protease</keyword>
<dbReference type="PRINTS" id="PR00722">
    <property type="entry name" value="CHYMOTRYPSIN"/>
</dbReference>
<dbReference type="EMBL" id="JABSTU010000008">
    <property type="protein sequence ID" value="KAH8022998.1"/>
    <property type="molecule type" value="Genomic_DNA"/>
</dbReference>